<dbReference type="EMBL" id="LBTU01000017">
    <property type="protein sequence ID" value="KKQ47097.1"/>
    <property type="molecule type" value="Genomic_DNA"/>
</dbReference>
<dbReference type="PROSITE" id="PS50943">
    <property type="entry name" value="HTH_CROC1"/>
    <property type="match status" value="1"/>
</dbReference>
<dbReference type="SUPFAM" id="SSF47413">
    <property type="entry name" value="lambda repressor-like DNA-binding domains"/>
    <property type="match status" value="1"/>
</dbReference>
<evidence type="ECO:0000259" key="1">
    <source>
        <dbReference type="PROSITE" id="PS50943"/>
    </source>
</evidence>
<organism evidence="2 3">
    <name type="scientific">Candidatus Yanofskybacteria bacterium GW2011_GWC2_37_9</name>
    <dbReference type="NCBI Taxonomy" id="1619028"/>
    <lineage>
        <taxon>Bacteria</taxon>
        <taxon>Candidatus Yanofskyibacteriota</taxon>
    </lineage>
</organism>
<name>A0A0G0HXZ4_9BACT</name>
<evidence type="ECO:0000313" key="3">
    <source>
        <dbReference type="Proteomes" id="UP000034430"/>
    </source>
</evidence>
<sequence length="103" mass="12116">MIKYKNKQYRTLDDFHNKRMKDRVYRRAYDELGFEFSLVRAIIDARLSKGITQKEIAKRMGTKQSSIARFESGKYNPTLAFDIFILVDDIRVYTRALSAAEVL</sequence>
<proteinExistence type="predicted"/>
<comment type="caution">
    <text evidence="2">The sequence shown here is derived from an EMBL/GenBank/DDBJ whole genome shotgun (WGS) entry which is preliminary data.</text>
</comment>
<dbReference type="InterPro" id="IPR001387">
    <property type="entry name" value="Cro/C1-type_HTH"/>
</dbReference>
<dbReference type="GO" id="GO:0003677">
    <property type="term" value="F:DNA binding"/>
    <property type="evidence" value="ECO:0007669"/>
    <property type="project" value="InterPro"/>
</dbReference>
<dbReference type="CDD" id="cd00093">
    <property type="entry name" value="HTH_XRE"/>
    <property type="match status" value="1"/>
</dbReference>
<dbReference type="Proteomes" id="UP000034430">
    <property type="component" value="Unassembled WGS sequence"/>
</dbReference>
<dbReference type="AlphaFoldDB" id="A0A0G0HXZ4"/>
<dbReference type="SMART" id="SM00530">
    <property type="entry name" value="HTH_XRE"/>
    <property type="match status" value="1"/>
</dbReference>
<accession>A0A0G0HXZ4</accession>
<evidence type="ECO:0000313" key="2">
    <source>
        <dbReference type="EMBL" id="KKQ47097.1"/>
    </source>
</evidence>
<dbReference type="Gene3D" id="1.10.260.40">
    <property type="entry name" value="lambda repressor-like DNA-binding domains"/>
    <property type="match status" value="1"/>
</dbReference>
<protein>
    <submittedName>
        <fullName evidence="2">Helix-turn-helix domain protein</fullName>
    </submittedName>
</protein>
<gene>
    <name evidence="2" type="ORF">US65_C0017G0002</name>
</gene>
<dbReference type="InterPro" id="IPR010982">
    <property type="entry name" value="Lambda_DNA-bd_dom_sf"/>
</dbReference>
<reference evidence="2 3" key="1">
    <citation type="journal article" date="2015" name="Nature">
        <title>rRNA introns, odd ribosomes, and small enigmatic genomes across a large radiation of phyla.</title>
        <authorList>
            <person name="Brown C.T."/>
            <person name="Hug L.A."/>
            <person name="Thomas B.C."/>
            <person name="Sharon I."/>
            <person name="Castelle C.J."/>
            <person name="Singh A."/>
            <person name="Wilkins M.J."/>
            <person name="Williams K.H."/>
            <person name="Banfield J.F."/>
        </authorList>
    </citation>
    <scope>NUCLEOTIDE SEQUENCE [LARGE SCALE GENOMIC DNA]</scope>
</reference>
<feature type="domain" description="HTH cro/C1-type" evidence="1">
    <location>
        <begin position="42"/>
        <end position="79"/>
    </location>
</feature>
<dbReference type="Pfam" id="PF01381">
    <property type="entry name" value="HTH_3"/>
    <property type="match status" value="1"/>
</dbReference>